<reference evidence="8 9" key="2">
    <citation type="submission" date="2020-07" db="EMBL/GenBank/DDBJ databases">
        <title>Genome assembly of wild tea tree DASZ reveals pedigree and selection history of tea varieties.</title>
        <authorList>
            <person name="Zhang W."/>
        </authorList>
    </citation>
    <scope>NUCLEOTIDE SEQUENCE [LARGE SCALE GENOMIC DNA]</scope>
    <source>
        <strain evidence="9">cv. G240</strain>
        <tissue evidence="8">Leaf</tissue>
    </source>
</reference>
<dbReference type="PROSITE" id="PS51450">
    <property type="entry name" value="LRR"/>
    <property type="match status" value="1"/>
</dbReference>
<name>A0A7J7GG45_CAMSI</name>
<dbReference type="InterPro" id="IPR001611">
    <property type="entry name" value="Leu-rich_rpt"/>
</dbReference>
<accession>A0A7J7GG45</accession>
<dbReference type="InterPro" id="IPR002088">
    <property type="entry name" value="Prenyl_trans_a"/>
</dbReference>
<evidence type="ECO:0000256" key="6">
    <source>
        <dbReference type="RuleBase" id="RU367120"/>
    </source>
</evidence>
<dbReference type="EC" id="2.5.1.60" evidence="6"/>
<evidence type="ECO:0000256" key="7">
    <source>
        <dbReference type="SAM" id="MobiDB-lite"/>
    </source>
</evidence>
<keyword evidence="9" id="KW-1185">Reference proteome</keyword>
<dbReference type="Pfam" id="PF01239">
    <property type="entry name" value="PPTA"/>
    <property type="match status" value="4"/>
</dbReference>
<keyword evidence="2 6" id="KW-0637">Prenyltransferase</keyword>
<dbReference type="AlphaFoldDB" id="A0A7J7GG45"/>
<comment type="catalytic activity">
    <reaction evidence="5 6">
        <text>geranylgeranyl diphosphate + L-cysteinyl-[protein] = S-geranylgeranyl-L-cysteinyl-[protein] + diphosphate</text>
        <dbReference type="Rhea" id="RHEA:21240"/>
        <dbReference type="Rhea" id="RHEA-COMP:10131"/>
        <dbReference type="Rhea" id="RHEA-COMP:11537"/>
        <dbReference type="ChEBI" id="CHEBI:29950"/>
        <dbReference type="ChEBI" id="CHEBI:33019"/>
        <dbReference type="ChEBI" id="CHEBI:57533"/>
        <dbReference type="ChEBI" id="CHEBI:86021"/>
        <dbReference type="EC" id="2.5.1.60"/>
    </reaction>
</comment>
<dbReference type="PROSITE" id="PS51147">
    <property type="entry name" value="PFTA"/>
    <property type="match status" value="4"/>
</dbReference>
<sequence length="859" mass="97697">MEYGAAVAFECAIPILTRSILHSRLEFIGLTVLIFAPPFERPFLRSNRLRKLSVFLHTCKYWKSVFYARVANLEHERCPSSAKLLKVYMKEALEVNAKLLEANPEYPTAWDYRKFAVEHILSHSETDTEIDPDSIKSIYSEELRTERALAKNYRSYGAWYHRKWVLSKGHSSVDRELQLLGVFLKKNSRNFHAWNYRRFVAALKNRSDAEELHFTTDFINENFSNYSSWHNRSVILSHLLKKKAQESFSKEKVLTEEYDLLKWRILCWFLPGHLWLLNVSADGFLDTCASSPVTGFHLNSGIIPLILYFNEAVEGVSSSTIIVQSVHDTNKDLIWSPQSTNNSGSSQAWVTHLTFHEENLQSLQTHPVKVSLGHSQGIVSLSGFHHSHPTHFEFTALIQPHGLQHAEMRSAEMISWGDKFSYWNSEVNESTASKWSAETIVNEIALYRELLSEINCIKAALFKTGKLMRVRLLTAHDALMSHAKTAETCKMVHTEEVKELCSDLMTLDPPHSQYYKDEYSLVVLKQNLSRDLRSSAQQPTRAASAKSARNITEVRSSSRKPARAQNHTSQYFCRRPKLLEPGILRSSAGMSARADRQLGMHFCILLRGRCPSTPPWRCPGPAKGRCPLDPRGLTGQLDPRHNQRSGNLESISITKFSEKLNSGKKQCLCLILIFFVLLQLTTSLESLLRHCCHYRDSASSGTNDYICLQLNNLSLSHIGSIEKLLWVQMLDLSHNQLSSIEGLQAMQLLSCLNPSNNKMGSFSALEPLKLLKSLEVLDISYNEIGAHVVDTRRYLCSSPLSHIVGSDWNFGEFEAFAIFKDLKLTQLDSIGNVVAEEEFKLFLLNILHALNWLDGVELH</sequence>
<evidence type="ECO:0000256" key="4">
    <source>
        <dbReference type="ARBA" id="ARBA00022737"/>
    </source>
</evidence>
<gene>
    <name evidence="8" type="ORF">HYC85_024002</name>
</gene>
<dbReference type="Gene3D" id="3.80.10.10">
    <property type="entry name" value="Ribonuclease Inhibitor"/>
    <property type="match status" value="1"/>
</dbReference>
<dbReference type="SUPFAM" id="SSF48439">
    <property type="entry name" value="Protein prenylyltransferase"/>
    <property type="match status" value="1"/>
</dbReference>
<protein>
    <recommendedName>
        <fullName evidence="6">Geranylgeranyl transferase type-2 subunit alpha</fullName>
        <ecNumber evidence="6">2.5.1.60</ecNumber>
    </recommendedName>
    <alternativeName>
        <fullName evidence="6">Geranylgeranyl transferase type II subunit alpha</fullName>
    </alternativeName>
</protein>
<feature type="region of interest" description="Disordered" evidence="7">
    <location>
        <begin position="532"/>
        <end position="568"/>
    </location>
</feature>
<dbReference type="Proteomes" id="UP000593564">
    <property type="component" value="Unassembled WGS sequence"/>
</dbReference>
<dbReference type="GO" id="GO:0004663">
    <property type="term" value="F:Rab geranylgeranyltransferase activity"/>
    <property type="evidence" value="ECO:0007669"/>
    <property type="project" value="UniProtKB-UniRule"/>
</dbReference>
<dbReference type="PANTHER" id="PTHR11129:SF2">
    <property type="entry name" value="GERANYLGERANYL TRANSFERASE TYPE-2 SUBUNIT ALPHA"/>
    <property type="match status" value="1"/>
</dbReference>
<evidence type="ECO:0000256" key="1">
    <source>
        <dbReference type="ARBA" id="ARBA00006734"/>
    </source>
</evidence>
<comment type="similarity">
    <text evidence="1 6">Belongs to the protein prenyltransferase subunit alpha family.</text>
</comment>
<dbReference type="EMBL" id="JACBKZ010000011">
    <property type="protein sequence ID" value="KAF5939743.1"/>
    <property type="molecule type" value="Genomic_DNA"/>
</dbReference>
<reference evidence="9" key="1">
    <citation type="journal article" date="2020" name="Nat. Commun.">
        <title>Genome assembly of wild tea tree DASZ reveals pedigree and selection history of tea varieties.</title>
        <authorList>
            <person name="Zhang W."/>
            <person name="Zhang Y."/>
            <person name="Qiu H."/>
            <person name="Guo Y."/>
            <person name="Wan H."/>
            <person name="Zhang X."/>
            <person name="Scossa F."/>
            <person name="Alseekh S."/>
            <person name="Zhang Q."/>
            <person name="Wang P."/>
            <person name="Xu L."/>
            <person name="Schmidt M.H."/>
            <person name="Jia X."/>
            <person name="Li D."/>
            <person name="Zhu A."/>
            <person name="Guo F."/>
            <person name="Chen W."/>
            <person name="Ni D."/>
            <person name="Usadel B."/>
            <person name="Fernie A.R."/>
            <person name="Wen W."/>
        </authorList>
    </citation>
    <scope>NUCLEOTIDE SEQUENCE [LARGE SCALE GENOMIC DNA]</scope>
    <source>
        <strain evidence="9">cv. G240</strain>
    </source>
</reference>
<dbReference type="GO" id="GO:0097354">
    <property type="term" value="P:prenylation"/>
    <property type="evidence" value="ECO:0007669"/>
    <property type="project" value="UniProtKB-UniRule"/>
</dbReference>
<evidence type="ECO:0000313" key="9">
    <source>
        <dbReference type="Proteomes" id="UP000593564"/>
    </source>
</evidence>
<dbReference type="PANTHER" id="PTHR11129">
    <property type="entry name" value="PROTEIN FARNESYLTRANSFERASE ALPHA SUBUNIT/RAB GERANYLGERANYL TRANSFERASE ALPHA SUBUNIT"/>
    <property type="match status" value="1"/>
</dbReference>
<dbReference type="InterPro" id="IPR032675">
    <property type="entry name" value="LRR_dom_sf"/>
</dbReference>
<evidence type="ECO:0000256" key="5">
    <source>
        <dbReference type="ARBA" id="ARBA00047658"/>
    </source>
</evidence>
<dbReference type="SUPFAM" id="SSF52058">
    <property type="entry name" value="L domain-like"/>
    <property type="match status" value="1"/>
</dbReference>
<dbReference type="Gene3D" id="1.25.40.120">
    <property type="entry name" value="Protein prenylyltransferase"/>
    <property type="match status" value="1"/>
</dbReference>
<proteinExistence type="inferred from homology"/>
<keyword evidence="3 6" id="KW-0808">Transferase</keyword>
<dbReference type="PRINTS" id="PR00019">
    <property type="entry name" value="LEURICHRPT"/>
</dbReference>
<keyword evidence="4" id="KW-0677">Repeat</keyword>
<evidence type="ECO:0000256" key="2">
    <source>
        <dbReference type="ARBA" id="ARBA00022602"/>
    </source>
</evidence>
<evidence type="ECO:0000313" key="8">
    <source>
        <dbReference type="EMBL" id="KAF5939743.1"/>
    </source>
</evidence>
<feature type="compositionally biased region" description="Polar residues" evidence="7">
    <location>
        <begin position="534"/>
        <end position="555"/>
    </location>
</feature>
<comment type="function">
    <text evidence="6">Catalyzes the transfer of a geranyl-geranyl moiety from geranyl-geranyl pyrophosphate to cysteines occuring in specific C-terminal amino acid sequences.</text>
</comment>
<evidence type="ECO:0000256" key="3">
    <source>
        <dbReference type="ARBA" id="ARBA00022679"/>
    </source>
</evidence>
<comment type="caution">
    <text evidence="8">The sequence shown here is derived from an EMBL/GenBank/DDBJ whole genome shotgun (WGS) entry which is preliminary data.</text>
</comment>
<organism evidence="8 9">
    <name type="scientific">Camellia sinensis</name>
    <name type="common">Tea plant</name>
    <name type="synonym">Thea sinensis</name>
    <dbReference type="NCBI Taxonomy" id="4442"/>
    <lineage>
        <taxon>Eukaryota</taxon>
        <taxon>Viridiplantae</taxon>
        <taxon>Streptophyta</taxon>
        <taxon>Embryophyta</taxon>
        <taxon>Tracheophyta</taxon>
        <taxon>Spermatophyta</taxon>
        <taxon>Magnoliopsida</taxon>
        <taxon>eudicotyledons</taxon>
        <taxon>Gunneridae</taxon>
        <taxon>Pentapetalae</taxon>
        <taxon>asterids</taxon>
        <taxon>Ericales</taxon>
        <taxon>Theaceae</taxon>
        <taxon>Camellia</taxon>
    </lineage>
</organism>
<dbReference type="GO" id="GO:0005968">
    <property type="term" value="C:Rab-protein geranylgeranyltransferase complex"/>
    <property type="evidence" value="ECO:0007669"/>
    <property type="project" value="TreeGrafter"/>
</dbReference>